<evidence type="ECO:0000256" key="1">
    <source>
        <dbReference type="ARBA" id="ARBA00004429"/>
    </source>
</evidence>
<dbReference type="Pfam" id="PF02706">
    <property type="entry name" value="Wzz"/>
    <property type="match status" value="1"/>
</dbReference>
<evidence type="ECO:0000256" key="2">
    <source>
        <dbReference type="ARBA" id="ARBA00006683"/>
    </source>
</evidence>
<dbReference type="NCBIfam" id="TIGR01007">
    <property type="entry name" value="eps_fam"/>
    <property type="match status" value="1"/>
</dbReference>
<evidence type="ECO:0000256" key="9">
    <source>
        <dbReference type="ARBA" id="ARBA00022692"/>
    </source>
</evidence>
<dbReference type="InterPro" id="IPR027417">
    <property type="entry name" value="P-loop_NTPase"/>
</dbReference>
<evidence type="ECO:0000256" key="17">
    <source>
        <dbReference type="SAM" id="Phobius"/>
    </source>
</evidence>
<comment type="similarity">
    <text evidence="3">Belongs to the CpsD/CapB family.</text>
</comment>
<sequence length="469" mass="49562">MSVAEYFAIIRRNLGLILILAILGGASLFLYSETQPKLYQSYASTMVIPRQGGSTSELVQGSNYVQNNVQTYAQLAASPYVLQPVVDQLGLQESAAALGRRISIDTPLNTTIMQIAVSDQSPEQAQRIAESVTASLTQAVHDLAPTVAGSASVRLETIAPASLPVSYVSPDRRLYLIVGVAAGLALALAIAFLREQLRSRPRNAADIAALTDLPALGEVPRLQRGQDVPHEILGQPAGQVAEAVRAIAANLKFVSVDRPTNVVIVTSAEASDGKTSIAAGLGLSIAAAGRRTLLIDADLRSPRVSDLLQVEGALGLTTVLLEEAPLSEAVQQWGHEHLWVLTGGVKSPNPGQLISSGQLSDIIAEARDDYDMVIIDTAPIGPVSDALWLASSTDGVIIVARAGKTPIRAVRDAIEAVTTTRTPVLGLVVNAVRASADSRYHGAVYGETSARRQNSLGMTRRASSPRRTR</sequence>
<evidence type="ECO:0000256" key="14">
    <source>
        <dbReference type="ARBA" id="ARBA00023136"/>
    </source>
</evidence>
<feature type="domain" description="Polysaccharide chain length determinant N-terminal" evidence="18">
    <location>
        <begin position="2"/>
        <end position="89"/>
    </location>
</feature>
<dbReference type="GO" id="GO:0004715">
    <property type="term" value="F:non-membrane spanning protein tyrosine kinase activity"/>
    <property type="evidence" value="ECO:0007669"/>
    <property type="project" value="UniProtKB-EC"/>
</dbReference>
<reference evidence="20 21" key="1">
    <citation type="journal article" date="2023" name="Environ Microbiome">
        <title>A coral-associated actinobacterium mitigates coral bleaching under heat stress.</title>
        <authorList>
            <person name="Li J."/>
            <person name="Zou Y."/>
            <person name="Li Q."/>
            <person name="Zhang J."/>
            <person name="Bourne D.G."/>
            <person name="Lyu Y."/>
            <person name="Liu C."/>
            <person name="Zhang S."/>
        </authorList>
    </citation>
    <scope>NUCLEOTIDE SEQUENCE [LARGE SCALE GENOMIC DNA]</scope>
    <source>
        <strain evidence="20 21">SCSIO 13291</strain>
    </source>
</reference>
<dbReference type="Proteomes" id="UP001434337">
    <property type="component" value="Chromosome"/>
</dbReference>
<keyword evidence="14 17" id="KW-0472">Membrane</keyword>
<dbReference type="InterPro" id="IPR050445">
    <property type="entry name" value="Bact_polysacc_biosynth/exp"/>
</dbReference>
<dbReference type="Pfam" id="PF13614">
    <property type="entry name" value="AAA_31"/>
    <property type="match status" value="1"/>
</dbReference>
<dbReference type="Gene3D" id="3.40.50.300">
    <property type="entry name" value="P-loop containing nucleotide triphosphate hydrolases"/>
    <property type="match status" value="1"/>
</dbReference>
<feature type="transmembrane region" description="Helical" evidence="17">
    <location>
        <begin position="12"/>
        <end position="31"/>
    </location>
</feature>
<dbReference type="InterPro" id="IPR003856">
    <property type="entry name" value="LPS_length_determ_N"/>
</dbReference>
<accession>A0ABZ3C862</accession>
<keyword evidence="21" id="KW-1185">Reference proteome</keyword>
<proteinExistence type="inferred from homology"/>
<evidence type="ECO:0000256" key="10">
    <source>
        <dbReference type="ARBA" id="ARBA00022741"/>
    </source>
</evidence>
<keyword evidence="9 17" id="KW-0812">Transmembrane</keyword>
<comment type="subcellular location">
    <subcellularLocation>
        <location evidence="1">Cell inner membrane</location>
        <topology evidence="1">Multi-pass membrane protein</topology>
    </subcellularLocation>
</comment>
<protein>
    <recommendedName>
        <fullName evidence="5">non-specific protein-tyrosine kinase</fullName>
        <ecNumber evidence="5">2.7.10.2</ecNumber>
    </recommendedName>
</protein>
<dbReference type="PANTHER" id="PTHR32309">
    <property type="entry name" value="TYROSINE-PROTEIN KINASE"/>
    <property type="match status" value="1"/>
</dbReference>
<evidence type="ECO:0000256" key="12">
    <source>
        <dbReference type="ARBA" id="ARBA00022840"/>
    </source>
</evidence>
<comment type="similarity">
    <text evidence="4">Belongs to the etk/wzc family.</text>
</comment>
<dbReference type="RefSeq" id="WP_342372835.1">
    <property type="nucleotide sequence ID" value="NZ_CP115965.1"/>
</dbReference>
<keyword evidence="8 20" id="KW-0808">Transferase</keyword>
<keyword evidence="6" id="KW-1003">Cell membrane</keyword>
<dbReference type="EMBL" id="CP115965">
    <property type="protein sequence ID" value="WZW98977.1"/>
    <property type="molecule type" value="Genomic_DNA"/>
</dbReference>
<name>A0ABZ3C862_9ACTN</name>
<dbReference type="CDD" id="cd05387">
    <property type="entry name" value="BY-kinase"/>
    <property type="match status" value="1"/>
</dbReference>
<feature type="transmembrane region" description="Helical" evidence="17">
    <location>
        <begin position="174"/>
        <end position="193"/>
    </location>
</feature>
<gene>
    <name evidence="20" type="ORF">PCC79_01830</name>
</gene>
<keyword evidence="7" id="KW-0997">Cell inner membrane</keyword>
<feature type="domain" description="AAA" evidence="19">
    <location>
        <begin position="272"/>
        <end position="415"/>
    </location>
</feature>
<comment type="similarity">
    <text evidence="2">Belongs to the CpsC/CapA family.</text>
</comment>
<evidence type="ECO:0000256" key="3">
    <source>
        <dbReference type="ARBA" id="ARBA00007316"/>
    </source>
</evidence>
<dbReference type="EC" id="2.7.10.2" evidence="5"/>
<evidence type="ECO:0000256" key="4">
    <source>
        <dbReference type="ARBA" id="ARBA00008883"/>
    </source>
</evidence>
<comment type="catalytic activity">
    <reaction evidence="16">
        <text>L-tyrosyl-[protein] + ATP = O-phospho-L-tyrosyl-[protein] + ADP + H(+)</text>
        <dbReference type="Rhea" id="RHEA:10596"/>
        <dbReference type="Rhea" id="RHEA-COMP:10136"/>
        <dbReference type="Rhea" id="RHEA-COMP:20101"/>
        <dbReference type="ChEBI" id="CHEBI:15378"/>
        <dbReference type="ChEBI" id="CHEBI:30616"/>
        <dbReference type="ChEBI" id="CHEBI:46858"/>
        <dbReference type="ChEBI" id="CHEBI:61978"/>
        <dbReference type="ChEBI" id="CHEBI:456216"/>
        <dbReference type="EC" id="2.7.10.2"/>
    </reaction>
</comment>
<organism evidence="20 21">
    <name type="scientific">Propioniciclava soli</name>
    <dbReference type="NCBI Taxonomy" id="2775081"/>
    <lineage>
        <taxon>Bacteria</taxon>
        <taxon>Bacillati</taxon>
        <taxon>Actinomycetota</taxon>
        <taxon>Actinomycetes</taxon>
        <taxon>Propionibacteriales</taxon>
        <taxon>Propionibacteriaceae</taxon>
        <taxon>Propioniciclava</taxon>
    </lineage>
</organism>
<keyword evidence="12" id="KW-0067">ATP-binding</keyword>
<evidence type="ECO:0000256" key="5">
    <source>
        <dbReference type="ARBA" id="ARBA00011903"/>
    </source>
</evidence>
<keyword evidence="10" id="KW-0547">Nucleotide-binding</keyword>
<evidence type="ECO:0000256" key="11">
    <source>
        <dbReference type="ARBA" id="ARBA00022777"/>
    </source>
</evidence>
<dbReference type="SUPFAM" id="SSF52540">
    <property type="entry name" value="P-loop containing nucleoside triphosphate hydrolases"/>
    <property type="match status" value="1"/>
</dbReference>
<evidence type="ECO:0000313" key="20">
    <source>
        <dbReference type="EMBL" id="WZW98977.1"/>
    </source>
</evidence>
<evidence type="ECO:0000259" key="19">
    <source>
        <dbReference type="Pfam" id="PF13614"/>
    </source>
</evidence>
<evidence type="ECO:0000256" key="16">
    <source>
        <dbReference type="ARBA" id="ARBA00051245"/>
    </source>
</evidence>
<keyword evidence="11" id="KW-0418">Kinase</keyword>
<dbReference type="PANTHER" id="PTHR32309:SF13">
    <property type="entry name" value="FERRIC ENTEROBACTIN TRANSPORT PROTEIN FEPE"/>
    <property type="match status" value="1"/>
</dbReference>
<evidence type="ECO:0000256" key="15">
    <source>
        <dbReference type="ARBA" id="ARBA00023137"/>
    </source>
</evidence>
<evidence type="ECO:0000313" key="21">
    <source>
        <dbReference type="Proteomes" id="UP001434337"/>
    </source>
</evidence>
<evidence type="ECO:0000256" key="7">
    <source>
        <dbReference type="ARBA" id="ARBA00022519"/>
    </source>
</evidence>
<keyword evidence="13 17" id="KW-1133">Transmembrane helix</keyword>
<dbReference type="InterPro" id="IPR005702">
    <property type="entry name" value="Wzc-like_C"/>
</dbReference>
<dbReference type="InterPro" id="IPR025669">
    <property type="entry name" value="AAA_dom"/>
</dbReference>
<evidence type="ECO:0000256" key="13">
    <source>
        <dbReference type="ARBA" id="ARBA00022989"/>
    </source>
</evidence>
<evidence type="ECO:0000259" key="18">
    <source>
        <dbReference type="Pfam" id="PF02706"/>
    </source>
</evidence>
<keyword evidence="15" id="KW-0829">Tyrosine-protein kinase</keyword>
<evidence type="ECO:0000256" key="6">
    <source>
        <dbReference type="ARBA" id="ARBA00022475"/>
    </source>
</evidence>
<evidence type="ECO:0000256" key="8">
    <source>
        <dbReference type="ARBA" id="ARBA00022679"/>
    </source>
</evidence>